<dbReference type="PROSITE" id="PS50931">
    <property type="entry name" value="HTH_LYSR"/>
    <property type="match status" value="1"/>
</dbReference>
<evidence type="ECO:0000256" key="4">
    <source>
        <dbReference type="ARBA" id="ARBA00023163"/>
    </source>
</evidence>
<sequence>MELIYFKSLLCLCELGNYSQTADVLGYSQSSISTHIQKLEQIYGGKIICRKGNCLVLTSKGKIIYQYAKKILDLMEKMDNELRIHEVNEINIGTIESIALYYLQDIIEAYKIKYPQITFHLSIEDENILLTKLIQQKLDFILVFNKELAIDGIKVYKVKEENLCFVYHSIANTDSNVLNKLEEQPLLLTGEECPYRKALLADFAEHGQKYHISMSLSNVDTIKRLILNDWGVGFLPQFTIKGDKNLGIIKYKMTSPFYIQLMCYSELEDYMEFQDFVEITMASINDIHKHET</sequence>
<gene>
    <name evidence="6" type="ORF">Ana3638_04495</name>
</gene>
<protein>
    <submittedName>
        <fullName evidence="6">LysR family transcriptional regulator</fullName>
    </submittedName>
</protein>
<dbReference type="Pfam" id="PF03466">
    <property type="entry name" value="LysR_substrate"/>
    <property type="match status" value="1"/>
</dbReference>
<keyword evidence="7" id="KW-1185">Reference proteome</keyword>
<dbReference type="Proteomes" id="UP000464314">
    <property type="component" value="Chromosome"/>
</dbReference>
<dbReference type="CDD" id="cd05466">
    <property type="entry name" value="PBP2_LTTR_substrate"/>
    <property type="match status" value="1"/>
</dbReference>
<dbReference type="EMBL" id="CP048000">
    <property type="protein sequence ID" value="QHQ60131.1"/>
    <property type="molecule type" value="Genomic_DNA"/>
</dbReference>
<name>A0A6P1TJA8_9FIRM</name>
<dbReference type="InterPro" id="IPR005119">
    <property type="entry name" value="LysR_subst-bd"/>
</dbReference>
<evidence type="ECO:0000256" key="1">
    <source>
        <dbReference type="ARBA" id="ARBA00009437"/>
    </source>
</evidence>
<dbReference type="SUPFAM" id="SSF53850">
    <property type="entry name" value="Periplasmic binding protein-like II"/>
    <property type="match status" value="1"/>
</dbReference>
<feature type="domain" description="HTH lysR-type" evidence="5">
    <location>
        <begin position="1"/>
        <end position="58"/>
    </location>
</feature>
<dbReference type="KEGG" id="anr:Ana3638_04495"/>
<dbReference type="PANTHER" id="PTHR30126:SF40">
    <property type="entry name" value="HTH-TYPE TRANSCRIPTIONAL REGULATOR GLTR"/>
    <property type="match status" value="1"/>
</dbReference>
<dbReference type="InterPro" id="IPR036388">
    <property type="entry name" value="WH-like_DNA-bd_sf"/>
</dbReference>
<evidence type="ECO:0000313" key="6">
    <source>
        <dbReference type="EMBL" id="QHQ60131.1"/>
    </source>
</evidence>
<dbReference type="RefSeq" id="WP_161836967.1">
    <property type="nucleotide sequence ID" value="NZ_CP048000.1"/>
</dbReference>
<evidence type="ECO:0000259" key="5">
    <source>
        <dbReference type="PROSITE" id="PS50931"/>
    </source>
</evidence>
<dbReference type="Gene3D" id="1.10.10.10">
    <property type="entry name" value="Winged helix-like DNA-binding domain superfamily/Winged helix DNA-binding domain"/>
    <property type="match status" value="1"/>
</dbReference>
<proteinExistence type="inferred from homology"/>
<dbReference type="GO" id="GO:0000976">
    <property type="term" value="F:transcription cis-regulatory region binding"/>
    <property type="evidence" value="ECO:0007669"/>
    <property type="project" value="TreeGrafter"/>
</dbReference>
<keyword evidence="3" id="KW-0238">DNA-binding</keyword>
<keyword evidence="4" id="KW-0804">Transcription</keyword>
<dbReference type="InterPro" id="IPR000847">
    <property type="entry name" value="LysR_HTH_N"/>
</dbReference>
<dbReference type="PANTHER" id="PTHR30126">
    <property type="entry name" value="HTH-TYPE TRANSCRIPTIONAL REGULATOR"/>
    <property type="match status" value="1"/>
</dbReference>
<organism evidence="6 7">
    <name type="scientific">Anaerocolumna sedimenticola</name>
    <dbReference type="NCBI Taxonomy" id="2696063"/>
    <lineage>
        <taxon>Bacteria</taxon>
        <taxon>Bacillati</taxon>
        <taxon>Bacillota</taxon>
        <taxon>Clostridia</taxon>
        <taxon>Lachnospirales</taxon>
        <taxon>Lachnospiraceae</taxon>
        <taxon>Anaerocolumna</taxon>
    </lineage>
</organism>
<dbReference type="AlphaFoldDB" id="A0A6P1TJA8"/>
<keyword evidence="2" id="KW-0805">Transcription regulation</keyword>
<comment type="similarity">
    <text evidence="1">Belongs to the LysR transcriptional regulatory family.</text>
</comment>
<evidence type="ECO:0000313" key="7">
    <source>
        <dbReference type="Proteomes" id="UP000464314"/>
    </source>
</evidence>
<dbReference type="InterPro" id="IPR036390">
    <property type="entry name" value="WH_DNA-bd_sf"/>
</dbReference>
<accession>A0A6P1TJA8</accession>
<evidence type="ECO:0000256" key="2">
    <source>
        <dbReference type="ARBA" id="ARBA00023015"/>
    </source>
</evidence>
<dbReference type="GO" id="GO:0003700">
    <property type="term" value="F:DNA-binding transcription factor activity"/>
    <property type="evidence" value="ECO:0007669"/>
    <property type="project" value="InterPro"/>
</dbReference>
<dbReference type="Gene3D" id="3.40.190.290">
    <property type="match status" value="1"/>
</dbReference>
<evidence type="ECO:0000256" key="3">
    <source>
        <dbReference type="ARBA" id="ARBA00023125"/>
    </source>
</evidence>
<reference evidence="6 7" key="1">
    <citation type="submission" date="2020-01" db="EMBL/GenBank/DDBJ databases">
        <title>Genome analysis of Anaerocolumna sp. CBA3638.</title>
        <authorList>
            <person name="Kim J."/>
            <person name="Roh S.W."/>
        </authorList>
    </citation>
    <scope>NUCLEOTIDE SEQUENCE [LARGE SCALE GENOMIC DNA]</scope>
    <source>
        <strain evidence="6 7">CBA3638</strain>
    </source>
</reference>
<dbReference type="SUPFAM" id="SSF46785">
    <property type="entry name" value="Winged helix' DNA-binding domain"/>
    <property type="match status" value="1"/>
</dbReference>
<dbReference type="Pfam" id="PF00126">
    <property type="entry name" value="HTH_1"/>
    <property type="match status" value="1"/>
</dbReference>